<dbReference type="SUPFAM" id="SSF82171">
    <property type="entry name" value="DPP6 N-terminal domain-like"/>
    <property type="match status" value="1"/>
</dbReference>
<name>A0A841K1H2_9BACT</name>
<keyword evidence="1" id="KW-0378">Hydrolase</keyword>
<proteinExistence type="predicted"/>
<dbReference type="GO" id="GO:0004252">
    <property type="term" value="F:serine-type endopeptidase activity"/>
    <property type="evidence" value="ECO:0007669"/>
    <property type="project" value="TreeGrafter"/>
</dbReference>
<keyword evidence="2" id="KW-0732">Signal</keyword>
<feature type="domain" description="Peptidase S9 prolyl oligopeptidase catalytic" evidence="3">
    <location>
        <begin position="430"/>
        <end position="641"/>
    </location>
</feature>
<dbReference type="PANTHER" id="PTHR42776">
    <property type="entry name" value="SERINE PEPTIDASE S9 FAMILY MEMBER"/>
    <property type="match status" value="1"/>
</dbReference>
<dbReference type="InterPro" id="IPR011042">
    <property type="entry name" value="6-blade_b-propeller_TolB-like"/>
</dbReference>
<protein>
    <submittedName>
        <fullName evidence="4">Dipeptidyl aminopeptidase/acylaminoacyl peptidase</fullName>
    </submittedName>
</protein>
<sequence>MKKLLLSVVALASTIGPLAMNAQQPPIIDRKLFFGEVEISGAQISPDGQYISFLKPYKGTRNIWVKKADEPFSAARPVSAEATRPIRAYFWSRDSKYVLYSQDAGGDENFNIYAIDPSLPADAKTGVPPTRALTNLKGVRTAIYAAPKSKPDILFIGLNDRDPRWHDLYELHLSTGEKTLLRKNTEEIAGWDFDNDGNLRLAERTNQAGDTEILSVTAEGFKQIYSCTVLEGCGVSGFDAANKQAYLVTNKGALDLSELELLDPATGATIKVESDPENRVDLSSVQTSEVDYRILFTQYEDDRVRLYFKDKQFEKEYQWLQTKLPGKEIGFGARSKDENIWIVSAHSDTEPGETYLWNRSAKTLVLQYRIREELPRESLSERKPYHYKSSDGLDIPAYLTLPKGLPAKNLPLVVFPHGGPWGRDSYGYDTFAQFLANRGYAVLQPNFRASTGYGKKFLNAGNGQWGRTMQDDLTWGVKALVADGTVDPKRVGIFGGSYGGYATLAGVAFTPDLYAAAVAYVAPSNLITLLDAIPPYWEAGRKQMYTRMADPNTPEGKALLIAESPLTKATAIVTPLMVVQGKNDPRVNVRESNQIVAAVRDNGKPVEYLVAPDEGHGFARPINNLAMVTAMEAFLAKYLGGRYQQDVPADVEAKLKEITVDPKTVSGAVTLNGALAPAVK</sequence>
<accession>A0A841K1H2</accession>
<feature type="chain" id="PRO_5032740671" evidence="2">
    <location>
        <begin position="23"/>
        <end position="680"/>
    </location>
</feature>
<organism evidence="4 5">
    <name type="scientific">Silvibacterium bohemicum</name>
    <dbReference type="NCBI Taxonomy" id="1577686"/>
    <lineage>
        <taxon>Bacteria</taxon>
        <taxon>Pseudomonadati</taxon>
        <taxon>Acidobacteriota</taxon>
        <taxon>Terriglobia</taxon>
        <taxon>Terriglobales</taxon>
        <taxon>Acidobacteriaceae</taxon>
        <taxon>Silvibacterium</taxon>
    </lineage>
</organism>
<dbReference type="GO" id="GO:0004177">
    <property type="term" value="F:aminopeptidase activity"/>
    <property type="evidence" value="ECO:0007669"/>
    <property type="project" value="UniProtKB-KW"/>
</dbReference>
<evidence type="ECO:0000259" key="3">
    <source>
        <dbReference type="Pfam" id="PF00326"/>
    </source>
</evidence>
<dbReference type="SUPFAM" id="SSF53474">
    <property type="entry name" value="alpha/beta-Hydrolases"/>
    <property type="match status" value="1"/>
</dbReference>
<dbReference type="Proteomes" id="UP000538666">
    <property type="component" value="Unassembled WGS sequence"/>
</dbReference>
<dbReference type="InterPro" id="IPR029058">
    <property type="entry name" value="AB_hydrolase_fold"/>
</dbReference>
<dbReference type="Gene3D" id="3.40.50.1820">
    <property type="entry name" value="alpha/beta hydrolase"/>
    <property type="match status" value="1"/>
</dbReference>
<dbReference type="RefSeq" id="WP_050060264.1">
    <property type="nucleotide sequence ID" value="NZ_JACHEK010000013.1"/>
</dbReference>
<gene>
    <name evidence="4" type="ORF">HNQ77_005244</name>
</gene>
<evidence type="ECO:0000313" key="5">
    <source>
        <dbReference type="Proteomes" id="UP000538666"/>
    </source>
</evidence>
<dbReference type="PANTHER" id="PTHR42776:SF27">
    <property type="entry name" value="DIPEPTIDYL PEPTIDASE FAMILY MEMBER 6"/>
    <property type="match status" value="1"/>
</dbReference>
<evidence type="ECO:0000256" key="1">
    <source>
        <dbReference type="ARBA" id="ARBA00022801"/>
    </source>
</evidence>
<dbReference type="Gene3D" id="2.120.10.30">
    <property type="entry name" value="TolB, C-terminal domain"/>
    <property type="match status" value="1"/>
</dbReference>
<dbReference type="AlphaFoldDB" id="A0A841K1H2"/>
<dbReference type="OrthoDB" id="108903at2"/>
<keyword evidence="4" id="KW-0645">Protease</keyword>
<feature type="signal peptide" evidence="2">
    <location>
        <begin position="1"/>
        <end position="22"/>
    </location>
</feature>
<comment type="caution">
    <text evidence="4">The sequence shown here is derived from an EMBL/GenBank/DDBJ whole genome shotgun (WGS) entry which is preliminary data.</text>
</comment>
<evidence type="ECO:0000313" key="4">
    <source>
        <dbReference type="EMBL" id="MBB6147250.1"/>
    </source>
</evidence>
<reference evidence="4 5" key="1">
    <citation type="submission" date="2020-08" db="EMBL/GenBank/DDBJ databases">
        <title>Genomic Encyclopedia of Type Strains, Phase IV (KMG-IV): sequencing the most valuable type-strain genomes for metagenomic binning, comparative biology and taxonomic classification.</title>
        <authorList>
            <person name="Goeker M."/>
        </authorList>
    </citation>
    <scope>NUCLEOTIDE SEQUENCE [LARGE SCALE GENOMIC DNA]</scope>
    <source>
        <strain evidence="4 5">DSM 103733</strain>
    </source>
</reference>
<dbReference type="EMBL" id="JACHEK010000013">
    <property type="protein sequence ID" value="MBB6147250.1"/>
    <property type="molecule type" value="Genomic_DNA"/>
</dbReference>
<dbReference type="Pfam" id="PF00326">
    <property type="entry name" value="Peptidase_S9"/>
    <property type="match status" value="1"/>
</dbReference>
<keyword evidence="4" id="KW-0031">Aminopeptidase</keyword>
<keyword evidence="5" id="KW-1185">Reference proteome</keyword>
<evidence type="ECO:0000256" key="2">
    <source>
        <dbReference type="SAM" id="SignalP"/>
    </source>
</evidence>
<dbReference type="InterPro" id="IPR001375">
    <property type="entry name" value="Peptidase_S9_cat"/>
</dbReference>
<dbReference type="GO" id="GO:0006508">
    <property type="term" value="P:proteolysis"/>
    <property type="evidence" value="ECO:0007669"/>
    <property type="project" value="InterPro"/>
</dbReference>